<dbReference type="PANTHER" id="PTHR13078">
    <property type="entry name" value="PEROXISOMAL MULTIFUNCTIONAL ENZYME TYPE 2-RELATED"/>
    <property type="match status" value="1"/>
</dbReference>
<dbReference type="GO" id="GO:0006635">
    <property type="term" value="P:fatty acid beta-oxidation"/>
    <property type="evidence" value="ECO:0007669"/>
    <property type="project" value="TreeGrafter"/>
</dbReference>
<dbReference type="PANTHER" id="PTHR13078:SF56">
    <property type="entry name" value="PEROXISOMAL MULTIFUNCTIONAL ENZYME TYPE 2"/>
    <property type="match status" value="1"/>
</dbReference>
<dbReference type="GO" id="GO:0044594">
    <property type="term" value="F:17-beta-hydroxysteroid dehydrogenase (NAD+) activity"/>
    <property type="evidence" value="ECO:0007669"/>
    <property type="project" value="TreeGrafter"/>
</dbReference>
<name>A0A4Q1V3J1_9BRAD</name>
<sequence length="287" mass="31206">MVDYAKTRAWRSGDVRHAYTARDTILYALGIGAASDPLDARQLRLVYEKNLVALPTMATVLASPGAWMRDNAELGINFANMVHGEQSVQMHAALPPSGILLGRSRVARLVDKGEGKGAVMHVEKELWHEATNQLVAVSEQVLFLRGDGGFSQGSGGDEPASAPMPVPDRAPDRVITLPTRSDQAVLYRLSGDLNPLHIDPAFAAKAGFVRPILHGLATYGFACRGLVEAFCDSDPSKLKAIRARMSAPVFPGDTIRLECWRLDDRIAFQARVTEREALVLSHGWALT</sequence>
<evidence type="ECO:0000259" key="2">
    <source>
        <dbReference type="Pfam" id="PF22622"/>
    </source>
</evidence>
<feature type="domain" description="Peroxisomal multifunctional enzyme type 2-like N-terminal" evidence="2">
    <location>
        <begin position="18"/>
        <end position="146"/>
    </location>
</feature>
<dbReference type="GO" id="GO:0003857">
    <property type="term" value="F:(3S)-3-hydroxyacyl-CoA dehydrogenase (NAD+) activity"/>
    <property type="evidence" value="ECO:0007669"/>
    <property type="project" value="TreeGrafter"/>
</dbReference>
<feature type="domain" description="MaoC-like" evidence="1">
    <location>
        <begin position="167"/>
        <end position="276"/>
    </location>
</feature>
<dbReference type="RefSeq" id="WP_129271811.1">
    <property type="nucleotide sequence ID" value="NZ_MZXW01000021.1"/>
</dbReference>
<keyword evidence="4" id="KW-1185">Reference proteome</keyword>
<dbReference type="Gene3D" id="3.10.129.10">
    <property type="entry name" value="Hotdog Thioesterase"/>
    <property type="match status" value="1"/>
</dbReference>
<dbReference type="Pfam" id="PF01575">
    <property type="entry name" value="MaoC_dehydratas"/>
    <property type="match status" value="1"/>
</dbReference>
<organism evidence="3 4">
    <name type="scientific">Bradyrhizobium betae</name>
    <dbReference type="NCBI Taxonomy" id="244734"/>
    <lineage>
        <taxon>Bacteria</taxon>
        <taxon>Pseudomonadati</taxon>
        <taxon>Pseudomonadota</taxon>
        <taxon>Alphaproteobacteria</taxon>
        <taxon>Hyphomicrobiales</taxon>
        <taxon>Nitrobacteraceae</taxon>
        <taxon>Bradyrhizobium</taxon>
    </lineage>
</organism>
<dbReference type="EMBL" id="MZXW01000021">
    <property type="protein sequence ID" value="RXT45613.1"/>
    <property type="molecule type" value="Genomic_DNA"/>
</dbReference>
<reference evidence="3 4" key="1">
    <citation type="submission" date="2017-03" db="EMBL/GenBank/DDBJ databases">
        <authorList>
            <person name="Safronova V.I."/>
            <person name="Sazanova A.L."/>
            <person name="Chirak E.R."/>
        </authorList>
    </citation>
    <scope>NUCLEOTIDE SEQUENCE [LARGE SCALE GENOMIC DNA]</scope>
    <source>
        <strain evidence="3 4">Opo-243</strain>
    </source>
</reference>
<protein>
    <submittedName>
        <fullName evidence="3">3-alpha,7-alpha, 12-alpha-trihydroxy-5-beta-cholest-24-enoyl-CoA hydratase</fullName>
    </submittedName>
</protein>
<gene>
    <name evidence="3" type="ORF">B5V03_18195</name>
</gene>
<dbReference type="CDD" id="cd03448">
    <property type="entry name" value="HDE_HSD"/>
    <property type="match status" value="1"/>
</dbReference>
<evidence type="ECO:0000313" key="4">
    <source>
        <dbReference type="Proteomes" id="UP000290819"/>
    </source>
</evidence>
<dbReference type="GO" id="GO:0004300">
    <property type="term" value="F:enoyl-CoA hydratase activity"/>
    <property type="evidence" value="ECO:0007669"/>
    <property type="project" value="TreeGrafter"/>
</dbReference>
<dbReference type="AlphaFoldDB" id="A0A4Q1V3J1"/>
<dbReference type="OrthoDB" id="5522043at2"/>
<dbReference type="Pfam" id="PF22622">
    <property type="entry name" value="MFE-2_hydrat-2_N"/>
    <property type="match status" value="1"/>
</dbReference>
<dbReference type="Proteomes" id="UP000290819">
    <property type="component" value="Unassembled WGS sequence"/>
</dbReference>
<proteinExistence type="predicted"/>
<dbReference type="SUPFAM" id="SSF54637">
    <property type="entry name" value="Thioesterase/thiol ester dehydrase-isomerase"/>
    <property type="match status" value="2"/>
</dbReference>
<dbReference type="InterPro" id="IPR029069">
    <property type="entry name" value="HotDog_dom_sf"/>
</dbReference>
<accession>A0A4Q1V3J1</accession>
<comment type="caution">
    <text evidence="3">The sequence shown here is derived from an EMBL/GenBank/DDBJ whole genome shotgun (WGS) entry which is preliminary data.</text>
</comment>
<evidence type="ECO:0000259" key="1">
    <source>
        <dbReference type="Pfam" id="PF01575"/>
    </source>
</evidence>
<dbReference type="InterPro" id="IPR054357">
    <property type="entry name" value="MFE-2_N"/>
</dbReference>
<dbReference type="InterPro" id="IPR002539">
    <property type="entry name" value="MaoC-like_dom"/>
</dbReference>
<evidence type="ECO:0000313" key="3">
    <source>
        <dbReference type="EMBL" id="RXT45613.1"/>
    </source>
</evidence>